<evidence type="ECO:0000313" key="3">
    <source>
        <dbReference type="Proteomes" id="UP001208570"/>
    </source>
</evidence>
<dbReference type="EMBL" id="JAODUP010001086">
    <property type="protein sequence ID" value="KAK2141528.1"/>
    <property type="molecule type" value="Genomic_DNA"/>
</dbReference>
<feature type="transmembrane region" description="Helical" evidence="1">
    <location>
        <begin position="36"/>
        <end position="59"/>
    </location>
</feature>
<comment type="caution">
    <text evidence="2">The sequence shown here is derived from an EMBL/GenBank/DDBJ whole genome shotgun (WGS) entry which is preliminary data.</text>
</comment>
<evidence type="ECO:0000256" key="1">
    <source>
        <dbReference type="SAM" id="Phobius"/>
    </source>
</evidence>
<sequence length="152" mass="17628">LSDNDERITSKRRDRAFDKRRLDWIGKRSEMLPRHWLSISWIAVIIVFESGSTMLSTILRQKRVNVISSVECQRRWDQGFMPVEIAHTNLCIDEGVNGDISACFISRSRRREVTEGPDGSGESLYKTEYTYLLFYSSVISLYRNPIFLDAVS</sequence>
<dbReference type="Proteomes" id="UP001208570">
    <property type="component" value="Unassembled WGS sequence"/>
</dbReference>
<keyword evidence="1" id="KW-0472">Membrane</keyword>
<protein>
    <submittedName>
        <fullName evidence="2">Uncharacterized protein</fullName>
    </submittedName>
</protein>
<keyword evidence="1" id="KW-1133">Transmembrane helix</keyword>
<feature type="non-terminal residue" evidence="2">
    <location>
        <position position="1"/>
    </location>
</feature>
<name>A0AAD9IVV2_9ANNE</name>
<organism evidence="2 3">
    <name type="scientific">Paralvinella palmiformis</name>
    <dbReference type="NCBI Taxonomy" id="53620"/>
    <lineage>
        <taxon>Eukaryota</taxon>
        <taxon>Metazoa</taxon>
        <taxon>Spiralia</taxon>
        <taxon>Lophotrochozoa</taxon>
        <taxon>Annelida</taxon>
        <taxon>Polychaeta</taxon>
        <taxon>Sedentaria</taxon>
        <taxon>Canalipalpata</taxon>
        <taxon>Terebellida</taxon>
        <taxon>Terebelliformia</taxon>
        <taxon>Alvinellidae</taxon>
        <taxon>Paralvinella</taxon>
    </lineage>
</organism>
<keyword evidence="3" id="KW-1185">Reference proteome</keyword>
<accession>A0AAD9IVV2</accession>
<evidence type="ECO:0000313" key="2">
    <source>
        <dbReference type="EMBL" id="KAK2141528.1"/>
    </source>
</evidence>
<keyword evidence="1" id="KW-0812">Transmembrane</keyword>
<gene>
    <name evidence="2" type="ORF">LSH36_1086g00000</name>
</gene>
<reference evidence="2" key="1">
    <citation type="journal article" date="2023" name="Mol. Biol. Evol.">
        <title>Third-Generation Sequencing Reveals the Adaptive Role of the Epigenome in Three Deep-Sea Polychaetes.</title>
        <authorList>
            <person name="Perez M."/>
            <person name="Aroh O."/>
            <person name="Sun Y."/>
            <person name="Lan Y."/>
            <person name="Juniper S.K."/>
            <person name="Young C.R."/>
            <person name="Angers B."/>
            <person name="Qian P.Y."/>
        </authorList>
    </citation>
    <scope>NUCLEOTIDE SEQUENCE</scope>
    <source>
        <strain evidence="2">P08H-3</strain>
    </source>
</reference>
<dbReference type="AlphaFoldDB" id="A0AAD9IVV2"/>
<proteinExistence type="predicted"/>